<evidence type="ECO:0000259" key="1">
    <source>
        <dbReference type="Pfam" id="PF07969"/>
    </source>
</evidence>
<dbReference type="SUPFAM" id="SSF51338">
    <property type="entry name" value="Composite domain of metallo-dependent hydrolases"/>
    <property type="match status" value="1"/>
</dbReference>
<dbReference type="SUPFAM" id="SSF51556">
    <property type="entry name" value="Metallo-dependent hydrolases"/>
    <property type="match status" value="1"/>
</dbReference>
<dbReference type="GO" id="GO:0016810">
    <property type="term" value="F:hydrolase activity, acting on carbon-nitrogen (but not peptide) bonds"/>
    <property type="evidence" value="ECO:0007669"/>
    <property type="project" value="InterPro"/>
</dbReference>
<dbReference type="HOGENOM" id="CLU_009942_2_0_1"/>
<dbReference type="PhylomeDB" id="A7RMQ3"/>
<name>A7RMQ3_NEMVE</name>
<accession>A7RMQ3</accession>
<dbReference type="OMA" id="HPRDDHR"/>
<protein>
    <recommendedName>
        <fullName evidence="1">Amidohydrolase 3 domain-containing protein</fullName>
    </recommendedName>
</protein>
<dbReference type="eggNOG" id="ENOG502QSHE">
    <property type="taxonomic scope" value="Eukaryota"/>
</dbReference>
<dbReference type="EMBL" id="DS469520">
    <property type="protein sequence ID" value="EDO47307.1"/>
    <property type="molecule type" value="Genomic_DNA"/>
</dbReference>
<organism evidence="2 3">
    <name type="scientific">Nematostella vectensis</name>
    <name type="common">Starlet sea anemone</name>
    <dbReference type="NCBI Taxonomy" id="45351"/>
    <lineage>
        <taxon>Eukaryota</taxon>
        <taxon>Metazoa</taxon>
        <taxon>Cnidaria</taxon>
        <taxon>Anthozoa</taxon>
        <taxon>Hexacorallia</taxon>
        <taxon>Actiniaria</taxon>
        <taxon>Edwardsiidae</taxon>
        <taxon>Nematostella</taxon>
    </lineage>
</organism>
<dbReference type="InterPro" id="IPR013108">
    <property type="entry name" value="Amidohydro_3"/>
</dbReference>
<dbReference type="Proteomes" id="UP000001593">
    <property type="component" value="Unassembled WGS sequence"/>
</dbReference>
<dbReference type="InParanoid" id="A7RMQ3"/>
<dbReference type="InterPro" id="IPR011059">
    <property type="entry name" value="Metal-dep_hydrolase_composite"/>
</dbReference>
<proteinExistence type="predicted"/>
<gene>
    <name evidence="2" type="ORF">NEMVEDRAFT_v1g199388</name>
</gene>
<evidence type="ECO:0000313" key="2">
    <source>
        <dbReference type="EMBL" id="EDO47307.1"/>
    </source>
</evidence>
<dbReference type="CDD" id="cd01300">
    <property type="entry name" value="YtcJ_like"/>
    <property type="match status" value="1"/>
</dbReference>
<feature type="domain" description="Amidohydrolase 3" evidence="1">
    <location>
        <begin position="37"/>
        <end position="528"/>
    </location>
</feature>
<dbReference type="PANTHER" id="PTHR22642">
    <property type="entry name" value="IMIDAZOLONEPROPIONASE"/>
    <property type="match status" value="1"/>
</dbReference>
<dbReference type="InterPro" id="IPR032466">
    <property type="entry name" value="Metal_Hydrolase"/>
</dbReference>
<dbReference type="OrthoDB" id="3501663at2759"/>
<dbReference type="Gene3D" id="3.10.310.70">
    <property type="match status" value="1"/>
</dbReference>
<dbReference type="KEGG" id="nve:5519482"/>
<dbReference type="InterPro" id="IPR033932">
    <property type="entry name" value="YtcJ-like"/>
</dbReference>
<dbReference type="PANTHER" id="PTHR22642:SF2">
    <property type="entry name" value="PROTEIN LONG AFTER FAR-RED 3"/>
    <property type="match status" value="1"/>
</dbReference>
<dbReference type="AlphaFoldDB" id="A7RMQ3"/>
<evidence type="ECO:0000313" key="3">
    <source>
        <dbReference type="Proteomes" id="UP000001593"/>
    </source>
</evidence>
<dbReference type="Gene3D" id="2.30.40.10">
    <property type="entry name" value="Urease, subunit C, domain 1"/>
    <property type="match status" value="1"/>
</dbReference>
<dbReference type="Pfam" id="PF07969">
    <property type="entry name" value="Amidohydro_3"/>
    <property type="match status" value="1"/>
</dbReference>
<keyword evidence="3" id="KW-1185">Reference proteome</keyword>
<dbReference type="Gene3D" id="3.20.20.140">
    <property type="entry name" value="Metal-dependent hydrolases"/>
    <property type="match status" value="1"/>
</dbReference>
<sequence length="550" mass="60917">MNDESPKADALAVTGETIAAIGDEDHVFQHAGKNTKFIHLNNQTVMPGLIEPHQHAITVALFSKITDISGYYYHSYAEVKARILSEIASVDVTSSDSPSPCVFRGWDPEIIRDLPGLNANVIEREFSAAVPVAILGQNLHAGWVNNKAFEVLGIDESVQDTPNAVFGRGKDGKLTGELYEPGAIFLFLRTKMYNPSKLVQDTWRDYAAAGFTTITDILNMSEADLFQAAKEYARNDSCPLRLAIYHSSGLVEKNGPSTDLCGTFWIAGRKFIADGSPHCGTSATREPYLDNEITRKLSFPPSPNNGILLYETKDLYDKVRLFHDEGRQVAIHAHGERAIDQALEVYEKIQSESDTPPSKLRHRIEHLGFVTQAQLVRAGKLGLALSLFVDHLYFYAKSFAQNILGPERTNRWAPLSLATKHGLNWTIHQDHPAFPGPPRPFGNMRTAVTRTQRDDGKTVHGPEYRVTIDEALKAYTINAAWQLHRESDLGSLEPSKKADLVILSADPRDTPPLDLESLRVIDTYIGGRSNGLSKRKNATIGGRFVQVYGD</sequence>
<reference evidence="2 3" key="1">
    <citation type="journal article" date="2007" name="Science">
        <title>Sea anemone genome reveals ancestral eumetazoan gene repertoire and genomic organization.</title>
        <authorList>
            <person name="Putnam N.H."/>
            <person name="Srivastava M."/>
            <person name="Hellsten U."/>
            <person name="Dirks B."/>
            <person name="Chapman J."/>
            <person name="Salamov A."/>
            <person name="Terry A."/>
            <person name="Shapiro H."/>
            <person name="Lindquist E."/>
            <person name="Kapitonov V.V."/>
            <person name="Jurka J."/>
            <person name="Genikhovich G."/>
            <person name="Grigoriev I.V."/>
            <person name="Lucas S.M."/>
            <person name="Steele R.E."/>
            <person name="Finnerty J.R."/>
            <person name="Technau U."/>
            <person name="Martindale M.Q."/>
            <person name="Rokhsar D.S."/>
        </authorList>
    </citation>
    <scope>NUCLEOTIDE SEQUENCE [LARGE SCALE GENOMIC DNA]</scope>
    <source>
        <strain evidence="3">CH2 X CH6</strain>
    </source>
</reference>